<dbReference type="InterPro" id="IPR027477">
    <property type="entry name" value="Succ_DH/fumarate_Rdtase_cat_sf"/>
</dbReference>
<evidence type="ECO:0000256" key="1">
    <source>
        <dbReference type="ARBA" id="ARBA00001974"/>
    </source>
</evidence>
<dbReference type="Gene3D" id="3.90.700.10">
    <property type="entry name" value="Succinate dehydrogenase/fumarate reductase flavoprotein, catalytic domain"/>
    <property type="match status" value="1"/>
</dbReference>
<dbReference type="PROSITE" id="PS51257">
    <property type="entry name" value="PROKAR_LIPOPROTEIN"/>
    <property type="match status" value="1"/>
</dbReference>
<evidence type="ECO:0000313" key="7">
    <source>
        <dbReference type="EMBL" id="NBI34063.1"/>
    </source>
</evidence>
<keyword evidence="4" id="KW-0560">Oxidoreductase</keyword>
<keyword evidence="3" id="KW-0274">FAD</keyword>
<organism evidence="7">
    <name type="scientific">Muribaculaceae bacterium Z82</name>
    <dbReference type="NCBI Taxonomy" id="2304548"/>
    <lineage>
        <taxon>Bacteria</taxon>
        <taxon>Pseudomonadati</taxon>
        <taxon>Bacteroidota</taxon>
        <taxon>Bacteroidia</taxon>
        <taxon>Bacteroidales</taxon>
        <taxon>Muribaculaceae</taxon>
    </lineage>
</organism>
<dbReference type="PANTHER" id="PTHR43400:SF7">
    <property type="entry name" value="FAD-DEPENDENT OXIDOREDUCTASE 2 FAD BINDING DOMAIN-CONTAINING PROTEIN"/>
    <property type="match status" value="1"/>
</dbReference>
<feature type="signal peptide" evidence="5">
    <location>
        <begin position="1"/>
        <end position="22"/>
    </location>
</feature>
<dbReference type="SUPFAM" id="SSF56425">
    <property type="entry name" value="Succinate dehydrogenase/fumarate reductase flavoprotein, catalytic domain"/>
    <property type="match status" value="1"/>
</dbReference>
<protein>
    <submittedName>
        <fullName evidence="7">FAD-dependent oxidoreductase</fullName>
    </submittedName>
</protein>
<evidence type="ECO:0000256" key="3">
    <source>
        <dbReference type="ARBA" id="ARBA00022827"/>
    </source>
</evidence>
<proteinExistence type="predicted"/>
<feature type="chain" id="PRO_5028846659" evidence="5">
    <location>
        <begin position="23"/>
        <end position="516"/>
    </location>
</feature>
<keyword evidence="2" id="KW-0285">Flavoprotein</keyword>
<dbReference type="InterPro" id="IPR036188">
    <property type="entry name" value="FAD/NAD-bd_sf"/>
</dbReference>
<feature type="domain" description="FAD-dependent oxidoreductase 2 FAD-binding" evidence="6">
    <location>
        <begin position="76"/>
        <end position="495"/>
    </location>
</feature>
<evidence type="ECO:0000256" key="4">
    <source>
        <dbReference type="ARBA" id="ARBA00023002"/>
    </source>
</evidence>
<dbReference type="InterPro" id="IPR003953">
    <property type="entry name" value="FAD-dep_OxRdtase_2_FAD-bd"/>
</dbReference>
<dbReference type="Gene3D" id="3.50.50.60">
    <property type="entry name" value="FAD/NAD(P)-binding domain"/>
    <property type="match status" value="1"/>
</dbReference>
<accession>A0A7C9NAA8</accession>
<comment type="cofactor">
    <cofactor evidence="1">
        <name>FAD</name>
        <dbReference type="ChEBI" id="CHEBI:57692"/>
    </cofactor>
</comment>
<sequence>MQRREFFRLVGGSAAAVLGASAGMGALSLAGCGADGATPSPSANGDPDADLVADDPSLPDHVVGQPAQVSFRTTADVLVVGSGIAGLSAALVAAKAGLSVILAEKQDMLGGDSVNAMGLMHVAGTSVQKAAGIAVDDAARAEAWKSREEQLKAAGVADLDFARKLYEAATDWVNLVADECGSQFADPSSYDEQGMGRRLLLPKLGLGDMADVMSPIRDRLTALKVQTLASCRAEALIVDGSGSVCGVRFLYVKSGDVEDIGAKRVVVATGGFSSSQPLIHQHASSCERLGSYSTASMGQGQQLCAAYGATLAGMQDAVGLLGDVPVVNAWGAFGPVLVVDALGRRMAAEDVPAAAAEACFAGGLGYWWTVYDGALMQGSQGRSVAETTAKNKQRLVGPCDTVADLAQAMGLAESALDDAFQQMKTAASAGKDAAFGRKLYLQELAGPFYAFKQLPLRARTRGGVKTDDQGRAVGSVGAALGNLYVCGSAAQGGGDLASNGAFGMLVGQAIADELAG</sequence>
<evidence type="ECO:0000256" key="2">
    <source>
        <dbReference type="ARBA" id="ARBA00022630"/>
    </source>
</evidence>
<dbReference type="EMBL" id="QWKH01000013">
    <property type="protein sequence ID" value="NBI34063.1"/>
    <property type="molecule type" value="Genomic_DNA"/>
</dbReference>
<dbReference type="SUPFAM" id="SSF51905">
    <property type="entry name" value="FAD/NAD(P)-binding domain"/>
    <property type="match status" value="1"/>
</dbReference>
<dbReference type="InterPro" id="IPR050315">
    <property type="entry name" value="FAD-oxidoreductase_2"/>
</dbReference>
<dbReference type="Pfam" id="PF00890">
    <property type="entry name" value="FAD_binding_2"/>
    <property type="match status" value="1"/>
</dbReference>
<gene>
    <name evidence="7" type="ORF">D1639_03255</name>
</gene>
<dbReference type="PANTHER" id="PTHR43400">
    <property type="entry name" value="FUMARATE REDUCTASE"/>
    <property type="match status" value="1"/>
</dbReference>
<dbReference type="AlphaFoldDB" id="A0A7C9NAA8"/>
<evidence type="ECO:0000256" key="5">
    <source>
        <dbReference type="SAM" id="SignalP"/>
    </source>
</evidence>
<name>A0A7C9NAA8_9BACT</name>
<keyword evidence="5" id="KW-0732">Signal</keyword>
<evidence type="ECO:0000259" key="6">
    <source>
        <dbReference type="Pfam" id="PF00890"/>
    </source>
</evidence>
<comment type="caution">
    <text evidence="7">The sequence shown here is derived from an EMBL/GenBank/DDBJ whole genome shotgun (WGS) entry which is preliminary data.</text>
</comment>
<dbReference type="GO" id="GO:0016491">
    <property type="term" value="F:oxidoreductase activity"/>
    <property type="evidence" value="ECO:0007669"/>
    <property type="project" value="UniProtKB-KW"/>
</dbReference>
<reference evidence="7" key="1">
    <citation type="submission" date="2018-08" db="EMBL/GenBank/DDBJ databases">
        <title>Murine metabolic-syndrome-specific gut microbial biobank.</title>
        <authorList>
            <person name="Liu C."/>
        </authorList>
    </citation>
    <scope>NUCLEOTIDE SEQUENCE [LARGE SCALE GENOMIC DNA]</scope>
    <source>
        <strain evidence="7">Z82</strain>
    </source>
</reference>